<protein>
    <submittedName>
        <fullName evidence="1">Uncharacterized protein</fullName>
    </submittedName>
</protein>
<name>A0A2W7I0J8_9FLAO</name>
<evidence type="ECO:0000313" key="2">
    <source>
        <dbReference type="Proteomes" id="UP000249542"/>
    </source>
</evidence>
<keyword evidence="2" id="KW-1185">Reference proteome</keyword>
<proteinExistence type="predicted"/>
<reference evidence="1 2" key="1">
    <citation type="submission" date="2018-06" db="EMBL/GenBank/DDBJ databases">
        <title>Genomic Encyclopedia of Archaeal and Bacterial Type Strains, Phase II (KMG-II): from individual species to whole genera.</title>
        <authorList>
            <person name="Goeker M."/>
        </authorList>
    </citation>
    <scope>NUCLEOTIDE SEQUENCE [LARGE SCALE GENOMIC DNA]</scope>
    <source>
        <strain evidence="1 2">DSM 15361</strain>
    </source>
</reference>
<accession>A0A2W7I0J8</accession>
<dbReference type="Proteomes" id="UP000249542">
    <property type="component" value="Unassembled WGS sequence"/>
</dbReference>
<comment type="caution">
    <text evidence="1">The sequence shown here is derived from an EMBL/GenBank/DDBJ whole genome shotgun (WGS) entry which is preliminary data.</text>
</comment>
<dbReference type="EMBL" id="QKYV01000005">
    <property type="protein sequence ID" value="PZW39679.1"/>
    <property type="molecule type" value="Genomic_DNA"/>
</dbReference>
<dbReference type="AlphaFoldDB" id="A0A2W7I0J8"/>
<evidence type="ECO:0000313" key="1">
    <source>
        <dbReference type="EMBL" id="PZW39679.1"/>
    </source>
</evidence>
<dbReference type="RefSeq" id="WP_111541323.1">
    <property type="nucleotide sequence ID" value="NZ_QKYV01000005.1"/>
</dbReference>
<gene>
    <name evidence="1" type="ORF">LX95_02042</name>
</gene>
<organism evidence="1 2">
    <name type="scientific">Mesonia algae</name>
    <dbReference type="NCBI Taxonomy" id="213248"/>
    <lineage>
        <taxon>Bacteria</taxon>
        <taxon>Pseudomonadati</taxon>
        <taxon>Bacteroidota</taxon>
        <taxon>Flavobacteriia</taxon>
        <taxon>Flavobacteriales</taxon>
        <taxon>Flavobacteriaceae</taxon>
        <taxon>Mesonia</taxon>
    </lineage>
</organism>
<sequence length="256" mass="30648">MKSDELIFLHYKKNFNLNIGKRTGNYENFEEKKLIFSDLILNQCSLLVSNVIELHEKNQRNGVKWLQSCLITRFLFESVANFSILKNTNDQDLTNERWRKWLYLRDLQIYENNTYGISLNNLPEKTLKRIKKNKADTYRSYHNRDKNDKKNLQEYIKLENEHFSFDDPWGLTMFQKMQYIDLSDSSVFLSRWRMYSQIAHASSFSFWPMWIDPVPVTDAVQCISILFKTAYKELNIEFDTNNFTDSLFDLIFNSNS</sequence>